<gene>
    <name evidence="2" type="ORF">AbraCBS73388_006167</name>
</gene>
<dbReference type="AlphaFoldDB" id="A0A9W5YPU2"/>
<evidence type="ECO:0000313" key="3">
    <source>
        <dbReference type="Proteomes" id="UP001143548"/>
    </source>
</evidence>
<feature type="compositionally biased region" description="Polar residues" evidence="1">
    <location>
        <begin position="1"/>
        <end position="13"/>
    </location>
</feature>
<comment type="caution">
    <text evidence="2">The sequence shown here is derived from an EMBL/GenBank/DDBJ whole genome shotgun (WGS) entry which is preliminary data.</text>
</comment>
<name>A0A9W5YPU2_9EURO</name>
<dbReference type="EMBL" id="BROQ01000030">
    <property type="protein sequence ID" value="GKZ20589.1"/>
    <property type="molecule type" value="Genomic_DNA"/>
</dbReference>
<sequence>MSSDSEPTPFTPINSSPNHNKPNTNSNNMNKKTQTPTKKRPAPSSSSPCSPTTSTTTTTPTSTSKSTSSTSNKRTKSRTMLPPIPTTLSSATASDLLILRLRDEEQAPWSTINQAWKDLTGMNVGGTTLRARYNTMKKNFVVVDSVDEAKILQAKKDIEGRLETEKWRLIAEEVVKLGGGCYPGECLRRYVREMEKGKKEVRVDDEDHHHDVNGGEKGEVDGKVDGDKVKMKLEEED</sequence>
<feature type="region of interest" description="Disordered" evidence="1">
    <location>
        <begin position="1"/>
        <end position="88"/>
    </location>
</feature>
<dbReference type="Proteomes" id="UP001143548">
    <property type="component" value="Unassembled WGS sequence"/>
</dbReference>
<evidence type="ECO:0008006" key="4">
    <source>
        <dbReference type="Google" id="ProtNLM"/>
    </source>
</evidence>
<feature type="compositionally biased region" description="Low complexity" evidence="1">
    <location>
        <begin position="14"/>
        <end position="72"/>
    </location>
</feature>
<proteinExistence type="predicted"/>
<accession>A0A9W5YPU2</accession>
<organism evidence="2 3">
    <name type="scientific">Aspergillus brasiliensis</name>
    <dbReference type="NCBI Taxonomy" id="319629"/>
    <lineage>
        <taxon>Eukaryota</taxon>
        <taxon>Fungi</taxon>
        <taxon>Dikarya</taxon>
        <taxon>Ascomycota</taxon>
        <taxon>Pezizomycotina</taxon>
        <taxon>Eurotiomycetes</taxon>
        <taxon>Eurotiomycetidae</taxon>
        <taxon>Eurotiales</taxon>
        <taxon>Aspergillaceae</taxon>
        <taxon>Aspergillus</taxon>
        <taxon>Aspergillus subgen. Circumdati</taxon>
    </lineage>
</organism>
<feature type="region of interest" description="Disordered" evidence="1">
    <location>
        <begin position="198"/>
        <end position="237"/>
    </location>
</feature>
<reference evidence="2" key="1">
    <citation type="submission" date="2022-07" db="EMBL/GenBank/DDBJ databases">
        <title>Taxonomy of Aspergillus series Nigri: significant species reduction supported by multi-species coalescent approaches.</title>
        <authorList>
            <person name="Bian C."/>
            <person name="Kusuya Y."/>
            <person name="Sklenar F."/>
            <person name="D'hooge E."/>
            <person name="Yaguchi T."/>
            <person name="Takahashi H."/>
            <person name="Hubka V."/>
        </authorList>
    </citation>
    <scope>NUCLEOTIDE SEQUENCE</scope>
    <source>
        <strain evidence="2">CBS 733.88</strain>
    </source>
</reference>
<protein>
    <recommendedName>
        <fullName evidence="4">Myb-like domain-containing protein</fullName>
    </recommendedName>
</protein>
<evidence type="ECO:0000256" key="1">
    <source>
        <dbReference type="SAM" id="MobiDB-lite"/>
    </source>
</evidence>
<evidence type="ECO:0000313" key="2">
    <source>
        <dbReference type="EMBL" id="GKZ20589.1"/>
    </source>
</evidence>